<dbReference type="Pfam" id="PF00118">
    <property type="entry name" value="Cpn60_TCP1"/>
    <property type="match status" value="1"/>
</dbReference>
<dbReference type="InterPro" id="IPR027409">
    <property type="entry name" value="GroEL-like_apical_dom_sf"/>
</dbReference>
<sequence length="484" mass="52268">MDKMIRKPKGDVVITNDGATILKQMDLFHPTAKMLVELAHAQDVEAGDGTTTVTILCGAFLHACQKLLDKNIHPTTIEEGFQKASKFAIQSLRDISIKVDLSDRESLLNSAKTSLSSKVVSQYSSSLAPIAVDAVLKVINPKTATNVDLRDIKIVKKLGGTIDDTELVDGIVFTQEASHSAGGPTSVKGAKIGLIQFQLSSAKTNMDNTIVADSYTSLDRILKQQRAYLLDMCKTIKKTGCNVLLIQKSILRDAVTDLSLHYLAKMKIMVISDIERDEIEFISKTIGAIPIASIDSFTAEKLGSAELVEETSTSSGKVVKITGVPNAGKIVTVFVRGSNGLVLDEAERSIHDALCVVRSLVKERSMIVGGGAPEIEVSLALHNYAKTLQGMDPFIFRAYAEAFEVIPFTLAENAGLSPIAIVTDLRNKHVKGEKTAGIDVKKGVISDMYKENVVQPLLVSTSAIKLATETVGMILKIDDIILCR</sequence>
<dbReference type="CDD" id="cd03338">
    <property type="entry name" value="TCP1_delta"/>
    <property type="match status" value="1"/>
</dbReference>
<evidence type="ECO:0000256" key="4">
    <source>
        <dbReference type="ARBA" id="ARBA00022490"/>
    </source>
</evidence>
<dbReference type="PANTHER" id="PTHR11353">
    <property type="entry name" value="CHAPERONIN"/>
    <property type="match status" value="1"/>
</dbReference>
<evidence type="ECO:0000256" key="8">
    <source>
        <dbReference type="ARBA" id="ARBA00024677"/>
    </source>
</evidence>
<dbReference type="SUPFAM" id="SSF54849">
    <property type="entry name" value="GroEL-intermediate domain like"/>
    <property type="match status" value="1"/>
</dbReference>
<organism evidence="11">
    <name type="scientific">Arcella intermedia</name>
    <dbReference type="NCBI Taxonomy" id="1963864"/>
    <lineage>
        <taxon>Eukaryota</taxon>
        <taxon>Amoebozoa</taxon>
        <taxon>Tubulinea</taxon>
        <taxon>Elardia</taxon>
        <taxon>Arcellinida</taxon>
        <taxon>Sphaerothecina</taxon>
        <taxon>Arcellidae</taxon>
        <taxon>Arcella</taxon>
    </lineage>
</organism>
<comment type="function">
    <text evidence="8">Molecular chaperone; assists the folding of proteins upon ATP hydrolysis. Known to play a role, in vitro, in the folding of actin and tubulin.</text>
</comment>
<dbReference type="InterPro" id="IPR012717">
    <property type="entry name" value="Chap_CCT_delta"/>
</dbReference>
<dbReference type="InterPro" id="IPR054827">
    <property type="entry name" value="thermosome_alpha"/>
</dbReference>
<keyword evidence="5 9" id="KW-0547">Nucleotide-binding</keyword>
<dbReference type="GO" id="GO:0051082">
    <property type="term" value="F:unfolded protein binding"/>
    <property type="evidence" value="ECO:0007669"/>
    <property type="project" value="InterPro"/>
</dbReference>
<dbReference type="NCBIfam" id="NF041082">
    <property type="entry name" value="thermosome_alpha"/>
    <property type="match status" value="1"/>
</dbReference>
<evidence type="ECO:0000313" key="11">
    <source>
        <dbReference type="EMBL" id="NDV30937.1"/>
    </source>
</evidence>
<evidence type="ECO:0000256" key="3">
    <source>
        <dbReference type="ARBA" id="ARBA00016107"/>
    </source>
</evidence>
<dbReference type="InterPro" id="IPR002194">
    <property type="entry name" value="Chaperonin_TCP-1_CS"/>
</dbReference>
<dbReference type="SUPFAM" id="SSF48592">
    <property type="entry name" value="GroEL equatorial domain-like"/>
    <property type="match status" value="1"/>
</dbReference>
<keyword evidence="6 9" id="KW-0067">ATP-binding</keyword>
<comment type="similarity">
    <text evidence="2 9">Belongs to the TCP-1 chaperonin family.</text>
</comment>
<dbReference type="AlphaFoldDB" id="A0A6B2L209"/>
<evidence type="ECO:0000256" key="9">
    <source>
        <dbReference type="RuleBase" id="RU004187"/>
    </source>
</evidence>
<dbReference type="EMBL" id="GIBP01001968">
    <property type="protein sequence ID" value="NDV30937.1"/>
    <property type="molecule type" value="Transcribed_RNA"/>
</dbReference>
<comment type="subcellular location">
    <subcellularLocation>
        <location evidence="1">Cytoplasm</location>
    </subcellularLocation>
</comment>
<dbReference type="InterPro" id="IPR002423">
    <property type="entry name" value="Cpn60/GroEL/TCP-1"/>
</dbReference>
<evidence type="ECO:0000256" key="1">
    <source>
        <dbReference type="ARBA" id="ARBA00004496"/>
    </source>
</evidence>
<evidence type="ECO:0000256" key="6">
    <source>
        <dbReference type="ARBA" id="ARBA00022840"/>
    </source>
</evidence>
<dbReference type="InterPro" id="IPR053374">
    <property type="entry name" value="TCP-1_chaperonin"/>
</dbReference>
<name>A0A6B2L209_9EUKA</name>
<keyword evidence="7 9" id="KW-0143">Chaperone</keyword>
<dbReference type="NCBIfam" id="TIGR02342">
    <property type="entry name" value="chap_CCT_delta"/>
    <property type="match status" value="1"/>
</dbReference>
<proteinExistence type="inferred from homology"/>
<dbReference type="PRINTS" id="PR00304">
    <property type="entry name" value="TCOMPLEXTCP1"/>
</dbReference>
<dbReference type="GO" id="GO:0005524">
    <property type="term" value="F:ATP binding"/>
    <property type="evidence" value="ECO:0007669"/>
    <property type="project" value="UniProtKB-KW"/>
</dbReference>
<dbReference type="FunFam" id="3.50.7.10:FF:000010">
    <property type="entry name" value="T-complex protein 1 subunit delta"/>
    <property type="match status" value="1"/>
</dbReference>
<accession>A0A6B2L209</accession>
<dbReference type="PROSITE" id="PS00995">
    <property type="entry name" value="TCP1_3"/>
    <property type="match status" value="1"/>
</dbReference>
<keyword evidence="4" id="KW-0963">Cytoplasm</keyword>
<protein>
    <recommendedName>
        <fullName evidence="3 10">T-complex protein 1 subunit delta</fullName>
    </recommendedName>
</protein>
<dbReference type="InterPro" id="IPR027410">
    <property type="entry name" value="TCP-1-like_intermed_sf"/>
</dbReference>
<evidence type="ECO:0000256" key="7">
    <source>
        <dbReference type="ARBA" id="ARBA00023186"/>
    </source>
</evidence>
<dbReference type="InterPro" id="IPR027413">
    <property type="entry name" value="GROEL-like_equatorial_sf"/>
</dbReference>
<dbReference type="Gene3D" id="3.50.7.10">
    <property type="entry name" value="GroEL"/>
    <property type="match status" value="1"/>
</dbReference>
<evidence type="ECO:0000256" key="10">
    <source>
        <dbReference type="RuleBase" id="RU004192"/>
    </source>
</evidence>
<dbReference type="InterPro" id="IPR017998">
    <property type="entry name" value="Chaperone_TCP-1"/>
</dbReference>
<dbReference type="Gene3D" id="3.30.260.10">
    <property type="entry name" value="TCP-1-like chaperonin intermediate domain"/>
    <property type="match status" value="1"/>
</dbReference>
<dbReference type="GO" id="GO:0005737">
    <property type="term" value="C:cytoplasm"/>
    <property type="evidence" value="ECO:0007669"/>
    <property type="project" value="UniProtKB-SubCell"/>
</dbReference>
<dbReference type="NCBIfam" id="NF041083">
    <property type="entry name" value="thermosome_beta"/>
    <property type="match status" value="1"/>
</dbReference>
<dbReference type="Gene3D" id="1.10.560.10">
    <property type="entry name" value="GroEL-like equatorial domain"/>
    <property type="match status" value="1"/>
</dbReference>
<reference evidence="11" key="1">
    <citation type="journal article" date="2020" name="J. Eukaryot. Microbiol.">
        <title>De novo Sequencing, Assembly and Annotation of the Transcriptome for the Free-Living Testate Amoeba Arcella intermedia.</title>
        <authorList>
            <person name="Ribeiro G.M."/>
            <person name="Porfirio-Sousa A.L."/>
            <person name="Maurer-Alcala X.X."/>
            <person name="Katz L.A."/>
            <person name="Lahr D.J.G."/>
        </authorList>
    </citation>
    <scope>NUCLEOTIDE SEQUENCE</scope>
</reference>
<dbReference type="GO" id="GO:0016887">
    <property type="term" value="F:ATP hydrolysis activity"/>
    <property type="evidence" value="ECO:0007669"/>
    <property type="project" value="InterPro"/>
</dbReference>
<evidence type="ECO:0000256" key="2">
    <source>
        <dbReference type="ARBA" id="ARBA00008020"/>
    </source>
</evidence>
<dbReference type="GO" id="GO:0140662">
    <property type="term" value="F:ATP-dependent protein folding chaperone"/>
    <property type="evidence" value="ECO:0007669"/>
    <property type="project" value="InterPro"/>
</dbReference>
<dbReference type="PROSITE" id="PS00751">
    <property type="entry name" value="TCP1_2"/>
    <property type="match status" value="1"/>
</dbReference>
<dbReference type="SUPFAM" id="SSF52029">
    <property type="entry name" value="GroEL apical domain-like"/>
    <property type="match status" value="1"/>
</dbReference>
<evidence type="ECO:0000256" key="5">
    <source>
        <dbReference type="ARBA" id="ARBA00022741"/>
    </source>
</evidence>